<dbReference type="InterPro" id="IPR016491">
    <property type="entry name" value="Septin"/>
</dbReference>
<dbReference type="HOGENOM" id="CLU_017718_8_0_1"/>
<evidence type="ECO:0000256" key="1">
    <source>
        <dbReference type="ARBA" id="ARBA00004266"/>
    </source>
</evidence>
<name>A0A099P0M8_PICKU</name>
<evidence type="ECO:0000256" key="5">
    <source>
        <dbReference type="ARBA" id="ARBA00023134"/>
    </source>
</evidence>
<dbReference type="PIRSF" id="PIRSF006698">
    <property type="entry name" value="Septin"/>
    <property type="match status" value="1"/>
</dbReference>
<comment type="caution">
    <text evidence="11">The sequence shown here is derived from an EMBL/GenBank/DDBJ whole genome shotgun (WGS) entry which is preliminary data.</text>
</comment>
<evidence type="ECO:0000313" key="11">
    <source>
        <dbReference type="EMBL" id="KGK37656.1"/>
    </source>
</evidence>
<dbReference type="GO" id="GO:0005525">
    <property type="term" value="F:GTP binding"/>
    <property type="evidence" value="ECO:0007669"/>
    <property type="project" value="UniProtKB-KW"/>
</dbReference>
<dbReference type="InterPro" id="IPR030379">
    <property type="entry name" value="G_SEPTIN_dom"/>
</dbReference>
<dbReference type="GO" id="GO:0000921">
    <property type="term" value="P:septin ring assembly"/>
    <property type="evidence" value="ECO:0007669"/>
    <property type="project" value="EnsemblFungi"/>
</dbReference>
<dbReference type="FunFam" id="3.40.50.300:FF:000162">
    <property type="entry name" value="septin-7 isoform X1"/>
    <property type="match status" value="1"/>
</dbReference>
<proteinExistence type="inferred from homology"/>
<keyword evidence="3 7" id="KW-0547">Nucleotide-binding</keyword>
<keyword evidence="6" id="KW-0131">Cell cycle</keyword>
<evidence type="ECO:0000259" key="10">
    <source>
        <dbReference type="PROSITE" id="PS51719"/>
    </source>
</evidence>
<reference evidence="12" key="1">
    <citation type="journal article" date="2014" name="Microb. Cell Fact.">
        <title>Exploiting Issatchenkia orientalis SD108 for succinic acid production.</title>
        <authorList>
            <person name="Xiao H."/>
            <person name="Shao Z."/>
            <person name="Jiang Y."/>
            <person name="Dole S."/>
            <person name="Zhao H."/>
        </authorList>
    </citation>
    <scope>NUCLEOTIDE SEQUENCE [LARGE SCALE GENOMIC DNA]</scope>
    <source>
        <strain evidence="12">SD108</strain>
    </source>
</reference>
<keyword evidence="2" id="KW-0132">Cell division</keyword>
<dbReference type="GO" id="GO:0031105">
    <property type="term" value="C:septin complex"/>
    <property type="evidence" value="ECO:0007669"/>
    <property type="project" value="EnsemblFungi"/>
</dbReference>
<comment type="subcellular location">
    <subcellularLocation>
        <location evidence="1">Bud neck</location>
    </subcellularLocation>
</comment>
<feature type="compositionally biased region" description="Low complexity" evidence="9">
    <location>
        <begin position="439"/>
        <end position="458"/>
    </location>
</feature>
<feature type="region of interest" description="Disordered" evidence="9">
    <location>
        <begin position="433"/>
        <end position="469"/>
    </location>
</feature>
<evidence type="ECO:0000256" key="9">
    <source>
        <dbReference type="SAM" id="MobiDB-lite"/>
    </source>
</evidence>
<evidence type="ECO:0000256" key="4">
    <source>
        <dbReference type="ARBA" id="ARBA00023054"/>
    </source>
</evidence>
<dbReference type="GO" id="GO:0005200">
    <property type="term" value="F:structural constituent of cytoskeleton"/>
    <property type="evidence" value="ECO:0007669"/>
    <property type="project" value="EnsemblFungi"/>
</dbReference>
<dbReference type="CDD" id="cd01850">
    <property type="entry name" value="CDC_Septin"/>
    <property type="match status" value="1"/>
</dbReference>
<dbReference type="GO" id="GO:0070273">
    <property type="term" value="F:phosphatidylinositol-4-phosphate binding"/>
    <property type="evidence" value="ECO:0007669"/>
    <property type="project" value="EnsemblFungi"/>
</dbReference>
<dbReference type="SUPFAM" id="SSF52540">
    <property type="entry name" value="P-loop containing nucleoside triphosphate hydrolases"/>
    <property type="match status" value="1"/>
</dbReference>
<dbReference type="PANTHER" id="PTHR18884">
    <property type="entry name" value="SEPTIN"/>
    <property type="match status" value="1"/>
</dbReference>
<dbReference type="GO" id="GO:0000281">
    <property type="term" value="P:mitotic cytokinesis"/>
    <property type="evidence" value="ECO:0007669"/>
    <property type="project" value="EnsemblFungi"/>
</dbReference>
<dbReference type="InterPro" id="IPR027417">
    <property type="entry name" value="P-loop_NTPase"/>
</dbReference>
<evidence type="ECO:0000256" key="7">
    <source>
        <dbReference type="RuleBase" id="RU004560"/>
    </source>
</evidence>
<sequence>MTDVAVTQHMGELSLDAHSNQSSVHNLPLHSVIEDNKGNSSKIIRRKLNGYVGFANLPKQWHRKSIRRGFNFNLMVVGEKGLGKSTLVNTLFNRDLYDLNNSKAYQIDLDNTEDQIKIETLNTEIEENNVKLNLQVIDCTGFGDSIDHTNSVKPIIDEIDSRFDSYLEMETKINRSSLAIKDNRIHALLYFIEPTGHCLKPLDINFMKQVHEKVNLIPIIAKSDILTDLEVEDFKQKIVQDLQNQNIKFFSPKIYENDDQETRLTNNEIISKIPYAIVGSNQLIKLNDGRLVRGRSYPWGIVEVDNELHCDFVKLRQLLIRNSMEELKEITNKKLYENYRLEKLSKMGIKQDDSVFKEFDPVLKQEEEKRLHEAKLLNLEKQMKEIFQQKVSREEKKLQETEADLFSKHKEMRDKLLKQIKMLEDKKKELEASANFVDHSSQQHQIQQQIQQQQQQQQPTKTKKGFLRG</sequence>
<comment type="similarity">
    <text evidence="7">Belongs to the TRAFAC class TrmE-Era-EngA-EngB-Septin-like GTPase superfamily. Septin GTPase family.</text>
</comment>
<feature type="domain" description="Septin-type G" evidence="10">
    <location>
        <begin position="68"/>
        <end position="346"/>
    </location>
</feature>
<feature type="coiled-coil region" evidence="8">
    <location>
        <begin position="362"/>
        <end position="433"/>
    </location>
</feature>
<evidence type="ECO:0000256" key="8">
    <source>
        <dbReference type="SAM" id="Coils"/>
    </source>
</evidence>
<dbReference type="GO" id="GO:0005628">
    <property type="term" value="C:prospore membrane"/>
    <property type="evidence" value="ECO:0007669"/>
    <property type="project" value="EnsemblFungi"/>
</dbReference>
<dbReference type="GO" id="GO:0001400">
    <property type="term" value="C:mating projection base"/>
    <property type="evidence" value="ECO:0007669"/>
    <property type="project" value="EnsemblFungi"/>
</dbReference>
<evidence type="ECO:0000313" key="12">
    <source>
        <dbReference type="Proteomes" id="UP000029867"/>
    </source>
</evidence>
<dbReference type="AlphaFoldDB" id="A0A099P0M8"/>
<keyword evidence="5 7" id="KW-0342">GTP-binding</keyword>
<dbReference type="GO" id="GO:0005619">
    <property type="term" value="C:ascospore wall"/>
    <property type="evidence" value="ECO:0007669"/>
    <property type="project" value="EnsemblFungi"/>
</dbReference>
<dbReference type="Gene3D" id="3.40.50.300">
    <property type="entry name" value="P-loop containing nucleotide triphosphate hydrolases"/>
    <property type="match status" value="1"/>
</dbReference>
<dbReference type="GO" id="GO:1990317">
    <property type="term" value="C:Gin4 complex"/>
    <property type="evidence" value="ECO:0007669"/>
    <property type="project" value="EnsemblFungi"/>
</dbReference>
<accession>A0A099P0M8</accession>
<organism evidence="11 12">
    <name type="scientific">Pichia kudriavzevii</name>
    <name type="common">Yeast</name>
    <name type="synonym">Issatchenkia orientalis</name>
    <dbReference type="NCBI Taxonomy" id="4909"/>
    <lineage>
        <taxon>Eukaryota</taxon>
        <taxon>Fungi</taxon>
        <taxon>Dikarya</taxon>
        <taxon>Ascomycota</taxon>
        <taxon>Saccharomycotina</taxon>
        <taxon>Pichiomycetes</taxon>
        <taxon>Pichiales</taxon>
        <taxon>Pichiaceae</taxon>
        <taxon>Pichia</taxon>
    </lineage>
</organism>
<dbReference type="Proteomes" id="UP000029867">
    <property type="component" value="Unassembled WGS sequence"/>
</dbReference>
<keyword evidence="4 8" id="KW-0175">Coiled coil</keyword>
<dbReference type="Pfam" id="PF00735">
    <property type="entry name" value="Septin"/>
    <property type="match status" value="1"/>
</dbReference>
<dbReference type="VEuPathDB" id="FungiDB:C5L36_0C00700"/>
<evidence type="ECO:0000256" key="6">
    <source>
        <dbReference type="ARBA" id="ARBA00023306"/>
    </source>
</evidence>
<dbReference type="PROSITE" id="PS51719">
    <property type="entry name" value="G_SEPTIN"/>
    <property type="match status" value="1"/>
</dbReference>
<evidence type="ECO:0000256" key="2">
    <source>
        <dbReference type="ARBA" id="ARBA00022618"/>
    </source>
</evidence>
<protein>
    <recommendedName>
        <fullName evidence="10">Septin-type G domain-containing protein</fullName>
    </recommendedName>
</protein>
<dbReference type="GO" id="GO:0010314">
    <property type="term" value="F:phosphatidylinositol-5-phosphate binding"/>
    <property type="evidence" value="ECO:0007669"/>
    <property type="project" value="EnsemblFungi"/>
</dbReference>
<dbReference type="eggNOG" id="KOG2655">
    <property type="taxonomic scope" value="Eukaryota"/>
</dbReference>
<dbReference type="GO" id="GO:0032160">
    <property type="term" value="C:septin filament array"/>
    <property type="evidence" value="ECO:0007669"/>
    <property type="project" value="EnsemblFungi"/>
</dbReference>
<dbReference type="EMBL" id="JQFK01000032">
    <property type="protein sequence ID" value="KGK37656.1"/>
    <property type="molecule type" value="Genomic_DNA"/>
</dbReference>
<gene>
    <name evidence="11" type="ORF">JL09_g3192</name>
</gene>
<dbReference type="GO" id="GO:0031107">
    <property type="term" value="P:septin ring disassembly"/>
    <property type="evidence" value="ECO:0007669"/>
    <property type="project" value="EnsemblFungi"/>
</dbReference>
<evidence type="ECO:0000256" key="3">
    <source>
        <dbReference type="ARBA" id="ARBA00022741"/>
    </source>
</evidence>